<dbReference type="Proteomes" id="UP000198642">
    <property type="component" value="Unassembled WGS sequence"/>
</dbReference>
<evidence type="ECO:0000313" key="1">
    <source>
        <dbReference type="EMBL" id="SFB05318.1"/>
    </source>
</evidence>
<dbReference type="AlphaFoldDB" id="A0A1I0XYT9"/>
<sequence>MTQLEKIGWNDSIRDVETERVARVMIVQKNRYQISDGDTDYHGHLSGKFLNEAATPIDFPAVGDWVKVHRN</sequence>
<dbReference type="STRING" id="237679.SAMN04488072_10681"/>
<organism evidence="1 2">
    <name type="scientific">Lentibacillus halodurans</name>
    <dbReference type="NCBI Taxonomy" id="237679"/>
    <lineage>
        <taxon>Bacteria</taxon>
        <taxon>Bacillati</taxon>
        <taxon>Bacillota</taxon>
        <taxon>Bacilli</taxon>
        <taxon>Bacillales</taxon>
        <taxon>Bacillaceae</taxon>
        <taxon>Lentibacillus</taxon>
    </lineage>
</organism>
<proteinExistence type="predicted"/>
<accession>A0A1I0XYT9</accession>
<name>A0A1I0XYT9_9BACI</name>
<protein>
    <submittedName>
        <fullName evidence="1">Ribosome biogenesis GTPase</fullName>
    </submittedName>
</protein>
<evidence type="ECO:0000313" key="2">
    <source>
        <dbReference type="Proteomes" id="UP000198642"/>
    </source>
</evidence>
<keyword evidence="2" id="KW-1185">Reference proteome</keyword>
<dbReference type="EMBL" id="FOJW01000006">
    <property type="protein sequence ID" value="SFB05318.1"/>
    <property type="molecule type" value="Genomic_DNA"/>
</dbReference>
<gene>
    <name evidence="1" type="ORF">SAMN04488072_10681</name>
</gene>
<reference evidence="1 2" key="1">
    <citation type="submission" date="2016-10" db="EMBL/GenBank/DDBJ databases">
        <authorList>
            <person name="de Groot N.N."/>
        </authorList>
    </citation>
    <scope>NUCLEOTIDE SEQUENCE [LARGE SCALE GENOMIC DNA]</scope>
    <source>
        <strain evidence="1 2">CGMCC 1.3702</strain>
    </source>
</reference>